<proteinExistence type="predicted"/>
<protein>
    <recommendedName>
        <fullName evidence="3">DsrE family protein</fullName>
    </recommendedName>
</protein>
<reference evidence="1 2" key="1">
    <citation type="submission" date="2018-07" db="EMBL/GenBank/DDBJ databases">
        <title>Complete Genome Sequences of Extremely Thermoacidophilic, Metal-Mobilizing Type-Strain Members of the Archaeal Family Sulfolobaceae: Acidianus brierleyi DSM-1651T, Acidianus sulfidivorans DSM-18786T, Metallosphaera hakonensis DSM-7519T, and Metallosphaera prunae DSM-10039T.</title>
        <authorList>
            <person name="Counts J.A."/>
            <person name="Kelly R.M."/>
        </authorList>
    </citation>
    <scope>NUCLEOTIDE SEQUENCE [LARGE SCALE GENOMIC DNA]</scope>
    <source>
        <strain evidence="1 2">Ron 12/II</strain>
    </source>
</reference>
<gene>
    <name evidence="1" type="ORF">DFR88_00290</name>
</gene>
<evidence type="ECO:0000313" key="1">
    <source>
        <dbReference type="EMBL" id="QCO29112.1"/>
    </source>
</evidence>
<evidence type="ECO:0000313" key="2">
    <source>
        <dbReference type="Proteomes" id="UP000298568"/>
    </source>
</evidence>
<name>A0A4D8RZY8_METPR</name>
<evidence type="ECO:0008006" key="3">
    <source>
        <dbReference type="Google" id="ProtNLM"/>
    </source>
</evidence>
<dbReference type="GeneID" id="59455283"/>
<dbReference type="InterPro" id="IPR027396">
    <property type="entry name" value="DsrEFH-like"/>
</dbReference>
<dbReference type="Proteomes" id="UP000298568">
    <property type="component" value="Chromosome"/>
</dbReference>
<accession>A0A4D8RZY8</accession>
<dbReference type="Gene3D" id="3.40.1260.10">
    <property type="entry name" value="DsrEFH-like"/>
    <property type="match status" value="1"/>
</dbReference>
<sequence>MAGKALFVIMSDDLRFDAGVIVAYNSIKNKRFDDLKVMFFGPSQMRLAKLEGDTKRMVQELIQNKMVDSACVGIADMMKIRPDLEKMGITLMSAGDRIAYYLKEGYEIITF</sequence>
<dbReference type="RefSeq" id="WP_193453322.1">
    <property type="nucleotide sequence ID" value="NZ_CP031156.1"/>
</dbReference>
<dbReference type="EMBL" id="CP031156">
    <property type="protein sequence ID" value="QCO29112.1"/>
    <property type="molecule type" value="Genomic_DNA"/>
</dbReference>
<dbReference type="KEGG" id="mpru:DFR88_00290"/>
<dbReference type="AlphaFoldDB" id="A0A4D8RZY8"/>
<keyword evidence="2" id="KW-1185">Reference proteome</keyword>
<organism evidence="1 2">
    <name type="scientific">Metallosphaera prunae</name>
    <dbReference type="NCBI Taxonomy" id="47304"/>
    <lineage>
        <taxon>Archaea</taxon>
        <taxon>Thermoproteota</taxon>
        <taxon>Thermoprotei</taxon>
        <taxon>Sulfolobales</taxon>
        <taxon>Sulfolobaceae</taxon>
        <taxon>Metallosphaera</taxon>
    </lineage>
</organism>